<feature type="compositionally biased region" description="Low complexity" evidence="1">
    <location>
        <begin position="75"/>
        <end position="84"/>
    </location>
</feature>
<evidence type="ECO:0000313" key="4">
    <source>
        <dbReference type="Proteomes" id="UP000323011"/>
    </source>
</evidence>
<protein>
    <submittedName>
        <fullName evidence="3">Uncharacterized protein</fullName>
    </submittedName>
</protein>
<accession>A0A5A8CUX4</accession>
<gene>
    <name evidence="3" type="ORF">FNF29_01518</name>
</gene>
<name>A0A5A8CUX4_CAFRO</name>
<keyword evidence="4" id="KW-1185">Reference proteome</keyword>
<feature type="region of interest" description="Disordered" evidence="1">
    <location>
        <begin position="34"/>
        <end position="84"/>
    </location>
</feature>
<feature type="compositionally biased region" description="Acidic residues" evidence="1">
    <location>
        <begin position="40"/>
        <end position="51"/>
    </location>
</feature>
<feature type="chain" id="PRO_5023123162" evidence="2">
    <location>
        <begin position="18"/>
        <end position="84"/>
    </location>
</feature>
<keyword evidence="2" id="KW-0732">Signal</keyword>
<evidence type="ECO:0000313" key="3">
    <source>
        <dbReference type="EMBL" id="KAA0155601.1"/>
    </source>
</evidence>
<dbReference type="Proteomes" id="UP000323011">
    <property type="component" value="Unassembled WGS sequence"/>
</dbReference>
<proteinExistence type="predicted"/>
<reference evidence="3 4" key="1">
    <citation type="submission" date="2019-07" db="EMBL/GenBank/DDBJ databases">
        <title>Genomes of Cafeteria roenbergensis.</title>
        <authorList>
            <person name="Fischer M.G."/>
            <person name="Hackl T."/>
            <person name="Roman M."/>
        </authorList>
    </citation>
    <scope>NUCLEOTIDE SEQUENCE [LARGE SCALE GENOMIC DNA]</scope>
    <source>
        <strain evidence="3 4">BVI</strain>
    </source>
</reference>
<feature type="signal peptide" evidence="2">
    <location>
        <begin position="1"/>
        <end position="17"/>
    </location>
</feature>
<dbReference type="AlphaFoldDB" id="A0A5A8CUX4"/>
<sequence>MVCVLCMVPLLVIALKAFFDWVMEFAGVKRASKFYPEDHPSEEEEAVEDSAEAAKEAASAPSPADDASIRKRVAHAPPTATAAA</sequence>
<evidence type="ECO:0000256" key="2">
    <source>
        <dbReference type="SAM" id="SignalP"/>
    </source>
</evidence>
<feature type="compositionally biased region" description="Low complexity" evidence="1">
    <location>
        <begin position="56"/>
        <end position="66"/>
    </location>
</feature>
<organism evidence="3 4">
    <name type="scientific">Cafeteria roenbergensis</name>
    <name type="common">Marine flagellate</name>
    <dbReference type="NCBI Taxonomy" id="33653"/>
    <lineage>
        <taxon>Eukaryota</taxon>
        <taxon>Sar</taxon>
        <taxon>Stramenopiles</taxon>
        <taxon>Bigyra</taxon>
        <taxon>Opalozoa</taxon>
        <taxon>Bicosoecida</taxon>
        <taxon>Cafeteriaceae</taxon>
        <taxon>Cafeteria</taxon>
    </lineage>
</organism>
<comment type="caution">
    <text evidence="3">The sequence shown here is derived from an EMBL/GenBank/DDBJ whole genome shotgun (WGS) entry which is preliminary data.</text>
</comment>
<dbReference type="EMBL" id="VLTN01000006">
    <property type="protein sequence ID" value="KAA0155601.1"/>
    <property type="molecule type" value="Genomic_DNA"/>
</dbReference>
<evidence type="ECO:0000256" key="1">
    <source>
        <dbReference type="SAM" id="MobiDB-lite"/>
    </source>
</evidence>